<name>A0A3N4KLW2_9PEZI</name>
<sequence length="302" mass="33621">LAFLYIYTRTSVHSLFSNLHAFKTVQAVGSPVLPFLFSPSGAQPSMPCCLHLPTSLLQRGSSSLLLSHRASSHLRLRTPRRLARLPQSSFTRCRTRTRTTRTPRRHKLVKRRLIRILPPLPPVPLARRPKHLCRLQLGRIHHHNLRHLRSRLRKFRQLKLVKHRTLVPLDRTRVRADEHAHHARSLVCVDVAHGRAPLQALRGVGLVDLVPELVVLYEVVERGAGRLFDVRLHDEVFHLQRAGLGLWRAAVEEDALAGGGVELLFVGVGEGHEFGGDDDVGANAGGGGGGGKCEGKGKEQEE</sequence>
<dbReference type="AlphaFoldDB" id="A0A3N4KLW2"/>
<keyword evidence="3" id="KW-1185">Reference proteome</keyword>
<dbReference type="EMBL" id="ML119135">
    <property type="protein sequence ID" value="RPB11556.1"/>
    <property type="molecule type" value="Genomic_DNA"/>
</dbReference>
<accession>A0A3N4KLW2</accession>
<organism evidence="2 3">
    <name type="scientific">Morchella conica CCBAS932</name>
    <dbReference type="NCBI Taxonomy" id="1392247"/>
    <lineage>
        <taxon>Eukaryota</taxon>
        <taxon>Fungi</taxon>
        <taxon>Dikarya</taxon>
        <taxon>Ascomycota</taxon>
        <taxon>Pezizomycotina</taxon>
        <taxon>Pezizomycetes</taxon>
        <taxon>Pezizales</taxon>
        <taxon>Morchellaceae</taxon>
        <taxon>Morchella</taxon>
    </lineage>
</organism>
<feature type="compositionally biased region" description="Basic and acidic residues" evidence="1">
    <location>
        <begin position="293"/>
        <end position="302"/>
    </location>
</feature>
<gene>
    <name evidence="2" type="ORF">P167DRAFT_590688</name>
</gene>
<feature type="compositionally biased region" description="Gly residues" evidence="1">
    <location>
        <begin position="283"/>
        <end position="292"/>
    </location>
</feature>
<dbReference type="InParanoid" id="A0A3N4KLW2"/>
<dbReference type="InterPro" id="IPR018370">
    <property type="entry name" value="Chaperonin_Cpn60_CS"/>
</dbReference>
<evidence type="ECO:0000256" key="1">
    <source>
        <dbReference type="SAM" id="MobiDB-lite"/>
    </source>
</evidence>
<evidence type="ECO:0000313" key="2">
    <source>
        <dbReference type="EMBL" id="RPB11556.1"/>
    </source>
</evidence>
<dbReference type="GO" id="GO:0006457">
    <property type="term" value="P:protein folding"/>
    <property type="evidence" value="ECO:0007669"/>
    <property type="project" value="InterPro"/>
</dbReference>
<dbReference type="GO" id="GO:0005524">
    <property type="term" value="F:ATP binding"/>
    <property type="evidence" value="ECO:0007669"/>
    <property type="project" value="InterPro"/>
</dbReference>
<proteinExistence type="predicted"/>
<evidence type="ECO:0000313" key="3">
    <source>
        <dbReference type="Proteomes" id="UP000277580"/>
    </source>
</evidence>
<reference evidence="2 3" key="1">
    <citation type="journal article" date="2018" name="Nat. Ecol. Evol.">
        <title>Pezizomycetes genomes reveal the molecular basis of ectomycorrhizal truffle lifestyle.</title>
        <authorList>
            <person name="Murat C."/>
            <person name="Payen T."/>
            <person name="Noel B."/>
            <person name="Kuo A."/>
            <person name="Morin E."/>
            <person name="Chen J."/>
            <person name="Kohler A."/>
            <person name="Krizsan K."/>
            <person name="Balestrini R."/>
            <person name="Da Silva C."/>
            <person name="Montanini B."/>
            <person name="Hainaut M."/>
            <person name="Levati E."/>
            <person name="Barry K.W."/>
            <person name="Belfiori B."/>
            <person name="Cichocki N."/>
            <person name="Clum A."/>
            <person name="Dockter R.B."/>
            <person name="Fauchery L."/>
            <person name="Guy J."/>
            <person name="Iotti M."/>
            <person name="Le Tacon F."/>
            <person name="Lindquist E.A."/>
            <person name="Lipzen A."/>
            <person name="Malagnac F."/>
            <person name="Mello A."/>
            <person name="Molinier V."/>
            <person name="Miyauchi S."/>
            <person name="Poulain J."/>
            <person name="Riccioni C."/>
            <person name="Rubini A."/>
            <person name="Sitrit Y."/>
            <person name="Splivallo R."/>
            <person name="Traeger S."/>
            <person name="Wang M."/>
            <person name="Zifcakova L."/>
            <person name="Wipf D."/>
            <person name="Zambonelli A."/>
            <person name="Paolocci F."/>
            <person name="Nowrousian M."/>
            <person name="Ottonello S."/>
            <person name="Baldrian P."/>
            <person name="Spatafora J.W."/>
            <person name="Henrissat B."/>
            <person name="Nagy L.G."/>
            <person name="Aury J.M."/>
            <person name="Wincker P."/>
            <person name="Grigoriev I.V."/>
            <person name="Bonfante P."/>
            <person name="Martin F.M."/>
        </authorList>
    </citation>
    <scope>NUCLEOTIDE SEQUENCE [LARGE SCALE GENOMIC DNA]</scope>
    <source>
        <strain evidence="2 3">CCBAS932</strain>
    </source>
</reference>
<feature type="region of interest" description="Disordered" evidence="1">
    <location>
        <begin position="277"/>
        <end position="302"/>
    </location>
</feature>
<dbReference type="Proteomes" id="UP000277580">
    <property type="component" value="Unassembled WGS sequence"/>
</dbReference>
<feature type="non-terminal residue" evidence="2">
    <location>
        <position position="1"/>
    </location>
</feature>
<protein>
    <submittedName>
        <fullName evidence="2">Uncharacterized protein</fullName>
    </submittedName>
</protein>
<dbReference type="PROSITE" id="PS00296">
    <property type="entry name" value="CHAPERONINS_CPN60"/>
    <property type="match status" value="1"/>
</dbReference>